<evidence type="ECO:0000313" key="1">
    <source>
        <dbReference type="EMBL" id="JAD33030.1"/>
    </source>
</evidence>
<reference evidence="1" key="1">
    <citation type="submission" date="2014-09" db="EMBL/GenBank/DDBJ databases">
        <authorList>
            <person name="Magalhaes I.L.F."/>
            <person name="Oliveira U."/>
            <person name="Santos F.R."/>
            <person name="Vidigal T.H.D.A."/>
            <person name="Brescovit A.D."/>
            <person name="Santos A.J."/>
        </authorList>
    </citation>
    <scope>NUCLEOTIDE SEQUENCE</scope>
    <source>
        <tissue evidence="1">Shoot tissue taken approximately 20 cm above the soil surface</tissue>
    </source>
</reference>
<dbReference type="AlphaFoldDB" id="A0A0A8Z8F6"/>
<name>A0A0A8Z8F6_ARUDO</name>
<organism evidence="1">
    <name type="scientific">Arundo donax</name>
    <name type="common">Giant reed</name>
    <name type="synonym">Donax arundinaceus</name>
    <dbReference type="NCBI Taxonomy" id="35708"/>
    <lineage>
        <taxon>Eukaryota</taxon>
        <taxon>Viridiplantae</taxon>
        <taxon>Streptophyta</taxon>
        <taxon>Embryophyta</taxon>
        <taxon>Tracheophyta</taxon>
        <taxon>Spermatophyta</taxon>
        <taxon>Magnoliopsida</taxon>
        <taxon>Liliopsida</taxon>
        <taxon>Poales</taxon>
        <taxon>Poaceae</taxon>
        <taxon>PACMAD clade</taxon>
        <taxon>Arundinoideae</taxon>
        <taxon>Arundineae</taxon>
        <taxon>Arundo</taxon>
    </lineage>
</organism>
<accession>A0A0A8Z8F6</accession>
<sequence>MPGSTAGAGGRRQQTPAHSTLGGALCFLSSCCHGDVIKLREECRIPSLLSNSFDACKFIRNRGSLM</sequence>
<dbReference type="EMBL" id="GBRH01264865">
    <property type="protein sequence ID" value="JAD33030.1"/>
    <property type="molecule type" value="Transcribed_RNA"/>
</dbReference>
<proteinExistence type="predicted"/>
<protein>
    <submittedName>
        <fullName evidence="1">Uncharacterized protein</fullName>
    </submittedName>
</protein>
<reference evidence="1" key="2">
    <citation type="journal article" date="2015" name="Data Brief">
        <title>Shoot transcriptome of the giant reed, Arundo donax.</title>
        <authorList>
            <person name="Barrero R.A."/>
            <person name="Guerrero F.D."/>
            <person name="Moolhuijzen P."/>
            <person name="Goolsby J.A."/>
            <person name="Tidwell J."/>
            <person name="Bellgard S.E."/>
            <person name="Bellgard M.I."/>
        </authorList>
    </citation>
    <scope>NUCLEOTIDE SEQUENCE</scope>
    <source>
        <tissue evidence="1">Shoot tissue taken approximately 20 cm above the soil surface</tissue>
    </source>
</reference>